<dbReference type="NCBIfam" id="TIGR01509">
    <property type="entry name" value="HAD-SF-IA-v3"/>
    <property type="match status" value="1"/>
</dbReference>
<dbReference type="SUPFAM" id="SSF56784">
    <property type="entry name" value="HAD-like"/>
    <property type="match status" value="1"/>
</dbReference>
<feature type="non-terminal residue" evidence="1">
    <location>
        <position position="218"/>
    </location>
</feature>
<dbReference type="PANTHER" id="PTHR46649">
    <property type="match status" value="1"/>
</dbReference>
<name>A0A0F8VR28_9ZZZZ</name>
<comment type="caution">
    <text evidence="1">The sequence shown here is derived from an EMBL/GenBank/DDBJ whole genome shotgun (WGS) entry which is preliminary data.</text>
</comment>
<dbReference type="SFLD" id="SFLDG01129">
    <property type="entry name" value="C1.5:_HAD__Beta-PGM__Phosphata"/>
    <property type="match status" value="1"/>
</dbReference>
<dbReference type="Pfam" id="PF00702">
    <property type="entry name" value="Hydrolase"/>
    <property type="match status" value="1"/>
</dbReference>
<dbReference type="Gene3D" id="1.10.150.720">
    <property type="entry name" value="Haloacid dehalogenase-like hydrolase"/>
    <property type="match status" value="1"/>
</dbReference>
<dbReference type="PRINTS" id="PR00413">
    <property type="entry name" value="HADHALOGNASE"/>
</dbReference>
<dbReference type="AlphaFoldDB" id="A0A0F8VR28"/>
<dbReference type="InterPro" id="IPR044924">
    <property type="entry name" value="HAD-SF_hydro_IA_REG-2-like_cap"/>
</dbReference>
<dbReference type="NCBIfam" id="TIGR01549">
    <property type="entry name" value="HAD-SF-IA-v1"/>
    <property type="match status" value="1"/>
</dbReference>
<dbReference type="EMBL" id="LAZR01069909">
    <property type="protein sequence ID" value="KKK46782.1"/>
    <property type="molecule type" value="Genomic_DNA"/>
</dbReference>
<reference evidence="1" key="1">
    <citation type="journal article" date="2015" name="Nature">
        <title>Complex archaea that bridge the gap between prokaryotes and eukaryotes.</title>
        <authorList>
            <person name="Spang A."/>
            <person name="Saw J.H."/>
            <person name="Jorgensen S.L."/>
            <person name="Zaremba-Niedzwiedzka K."/>
            <person name="Martijn J."/>
            <person name="Lind A.E."/>
            <person name="van Eijk R."/>
            <person name="Schleper C."/>
            <person name="Guy L."/>
            <person name="Ettema T.J."/>
        </authorList>
    </citation>
    <scope>NUCLEOTIDE SEQUENCE</scope>
</reference>
<evidence type="ECO:0008006" key="2">
    <source>
        <dbReference type="Google" id="ProtNLM"/>
    </source>
</evidence>
<dbReference type="InterPro" id="IPR023214">
    <property type="entry name" value="HAD_sf"/>
</dbReference>
<dbReference type="InterPro" id="IPR036412">
    <property type="entry name" value="HAD-like_sf"/>
</dbReference>
<accession>A0A0F8VR28</accession>
<dbReference type="PANTHER" id="PTHR46649:SF4">
    <property type="entry name" value="HALOACID DEHALOGENASE-LIKE HYDROLASE (HAD) SUPERFAMILY PROTEIN"/>
    <property type="match status" value="1"/>
</dbReference>
<protein>
    <recommendedName>
        <fullName evidence="2">HAD family hydrolase</fullName>
    </recommendedName>
</protein>
<proteinExistence type="predicted"/>
<gene>
    <name evidence="1" type="ORF">LCGC14_3161800</name>
</gene>
<organism evidence="1">
    <name type="scientific">marine sediment metagenome</name>
    <dbReference type="NCBI Taxonomy" id="412755"/>
    <lineage>
        <taxon>unclassified sequences</taxon>
        <taxon>metagenomes</taxon>
        <taxon>ecological metagenomes</taxon>
    </lineage>
</organism>
<dbReference type="InterPro" id="IPR006439">
    <property type="entry name" value="HAD-SF_hydro_IA"/>
</dbReference>
<evidence type="ECO:0000313" key="1">
    <source>
        <dbReference type="EMBL" id="KKK46782.1"/>
    </source>
</evidence>
<dbReference type="Gene3D" id="3.40.50.1000">
    <property type="entry name" value="HAD superfamily/HAD-like"/>
    <property type="match status" value="1"/>
</dbReference>
<sequence length="218" mass="23271">MNAGGTGSRSGAVLLDALGTLIELVRPWPLLRRTLHARHGIEIAEEQARDALRAEMAYYREHHLEGHDTRSLADLRRRSALVLRENLPEAGDLNVEEVTEVLLDSLRFTPFPDAAPALAELRALGMRLAVVSNWDCSLRGILAELGLAGAVDAIVVSAELGSCKPETHIFEAALEQVGCGAGETLFVGDQPETDIAGARAAGLRPVLVNRGALAADDS</sequence>
<dbReference type="SFLD" id="SFLDS00003">
    <property type="entry name" value="Haloacid_Dehalogenase"/>
    <property type="match status" value="1"/>
</dbReference>